<sequence length="194" mass="22024">MRRHQPPLLPGTPQRVPRALRWLGTLLALLTLCTALHAQGVDLAGLRVKRADGELALDYQARLSLSPSIEEALHRGVPLYFTAQAAVYRNRWYWRDERVARVNRTWRVAYQPLTAQWRVSLGGLSQVYGSLSEALAPLSRVSGWRIADGEKLESGERYYVEFSFRLDSSQLPPPMQVDIGSDWKLGVERTVRVD</sequence>
<evidence type="ECO:0000313" key="1">
    <source>
        <dbReference type="EMBL" id="MEK8051505.1"/>
    </source>
</evidence>
<name>A0ABU9CI28_9BURK</name>
<dbReference type="EMBL" id="JBBUTH010000008">
    <property type="protein sequence ID" value="MEK8051505.1"/>
    <property type="molecule type" value="Genomic_DNA"/>
</dbReference>
<dbReference type="Pfam" id="PF14334">
    <property type="entry name" value="DUF4390"/>
    <property type="match status" value="1"/>
</dbReference>
<organism evidence="1 2">
    <name type="scientific">Pseudaquabacterium inlustre</name>
    <dbReference type="NCBI Taxonomy" id="2984192"/>
    <lineage>
        <taxon>Bacteria</taxon>
        <taxon>Pseudomonadati</taxon>
        <taxon>Pseudomonadota</taxon>
        <taxon>Betaproteobacteria</taxon>
        <taxon>Burkholderiales</taxon>
        <taxon>Sphaerotilaceae</taxon>
        <taxon>Pseudaquabacterium</taxon>
    </lineage>
</organism>
<reference evidence="1 2" key="1">
    <citation type="submission" date="2024-04" db="EMBL/GenBank/DDBJ databases">
        <title>Novel species of the genus Ideonella isolated from streams.</title>
        <authorList>
            <person name="Lu H."/>
        </authorList>
    </citation>
    <scope>NUCLEOTIDE SEQUENCE [LARGE SCALE GENOMIC DNA]</scope>
    <source>
        <strain evidence="1 2">DXS22W</strain>
    </source>
</reference>
<protein>
    <submittedName>
        <fullName evidence="1">DUF4390 domain-containing protein</fullName>
    </submittedName>
</protein>
<evidence type="ECO:0000313" key="2">
    <source>
        <dbReference type="Proteomes" id="UP001365405"/>
    </source>
</evidence>
<comment type="caution">
    <text evidence="1">The sequence shown here is derived from an EMBL/GenBank/DDBJ whole genome shotgun (WGS) entry which is preliminary data.</text>
</comment>
<accession>A0ABU9CI28</accession>
<proteinExistence type="predicted"/>
<dbReference type="Proteomes" id="UP001365405">
    <property type="component" value="Unassembled WGS sequence"/>
</dbReference>
<dbReference type="RefSeq" id="WP_341411205.1">
    <property type="nucleotide sequence ID" value="NZ_JBBUTH010000008.1"/>
</dbReference>
<gene>
    <name evidence="1" type="ORF">AACH10_14750</name>
</gene>
<dbReference type="InterPro" id="IPR025500">
    <property type="entry name" value="DUF4390"/>
</dbReference>
<keyword evidence="2" id="KW-1185">Reference proteome</keyword>